<dbReference type="Pfam" id="PF20469">
    <property type="entry name" value="OLD-like_TOPRIM"/>
    <property type="match status" value="1"/>
</dbReference>
<dbReference type="SMART" id="SM00382">
    <property type="entry name" value="AAA"/>
    <property type="match status" value="1"/>
</dbReference>
<dbReference type="CDD" id="cd00267">
    <property type="entry name" value="ABC_ATPase"/>
    <property type="match status" value="1"/>
</dbReference>
<dbReference type="PANTHER" id="PTHR43581">
    <property type="entry name" value="ATP/GTP PHOSPHATASE"/>
    <property type="match status" value="1"/>
</dbReference>
<gene>
    <name evidence="2" type="ORF">EV383_6016</name>
</gene>
<dbReference type="InterPro" id="IPR027417">
    <property type="entry name" value="P-loop_NTPase"/>
</dbReference>
<dbReference type="GO" id="GO:0016887">
    <property type="term" value="F:ATP hydrolysis activity"/>
    <property type="evidence" value="ECO:0007669"/>
    <property type="project" value="InterPro"/>
</dbReference>
<dbReference type="Proteomes" id="UP000291591">
    <property type="component" value="Unassembled WGS sequence"/>
</dbReference>
<dbReference type="AlphaFoldDB" id="A0A4Q7V638"/>
<dbReference type="InterPro" id="IPR034139">
    <property type="entry name" value="TOPRIM_OLD"/>
</dbReference>
<sequence length="575" mass="63107">MLPRLKSVSLQNGQRVDPSDGVTVIVGPNNAGKTRLLRETFERLNQPNIGPNQHLVVGEVELEWPGSLQEFIGWIDRVYGWRPPGQYPDGTHGERTFQAASGVTLESQVHALWGTQTHIHPLGGMYALQLDAQSRLNASLDSPAFNPRTQTPTAPAQHLWNSRELEAEVSALMDRAFGESLTVDRYAGNEIHLLVGRPSSVESGPPPSKIYLDELQALRRLNEQGDGMRAFMGMLLTIRTSEYKVILIDEPEAFLHPPQARLLGRILSEQHGRGTQVIVATHSENIVQGITGGAPKAGFDPTIVRISRQGGPSHASQIPIEKVQQLYHDPLLRHSSVLDGLFYQGVAVCEGDSDCAYYNAVLTHLTGSDQLQVRDVHFMHCGGKDRVWKAIDALRAARVPCVAVLDFDALRSDAVLSSLMSTQGGNLEEIRSDLNTMRNAIISKTRPASRIAAKAEIDQVFTRSGSQGNISNNDRELISNALSGSDGWAEAKNNGRRILAGDALNAFDRVNSWLRRHGVFVVADGELESFNREVPAGNKAKWLATVLEGRLYEGANKAHSFVKEMCKALSDQKLP</sequence>
<comment type="caution">
    <text evidence="2">The sequence shown here is derived from an EMBL/GenBank/DDBJ whole genome shotgun (WGS) entry which is preliminary data.</text>
</comment>
<dbReference type="OrthoDB" id="3237462at2"/>
<proteinExistence type="predicted"/>
<evidence type="ECO:0000259" key="1">
    <source>
        <dbReference type="SMART" id="SM00382"/>
    </source>
</evidence>
<keyword evidence="3" id="KW-1185">Reference proteome</keyword>
<dbReference type="InterPro" id="IPR003593">
    <property type="entry name" value="AAA+_ATPase"/>
</dbReference>
<organism evidence="2 3">
    <name type="scientific">Pseudonocardia sediminis</name>
    <dbReference type="NCBI Taxonomy" id="1397368"/>
    <lineage>
        <taxon>Bacteria</taxon>
        <taxon>Bacillati</taxon>
        <taxon>Actinomycetota</taxon>
        <taxon>Actinomycetes</taxon>
        <taxon>Pseudonocardiales</taxon>
        <taxon>Pseudonocardiaceae</taxon>
        <taxon>Pseudonocardia</taxon>
    </lineage>
</organism>
<dbReference type="GO" id="GO:0005524">
    <property type="term" value="F:ATP binding"/>
    <property type="evidence" value="ECO:0007669"/>
    <property type="project" value="InterPro"/>
</dbReference>
<dbReference type="RefSeq" id="WP_130293334.1">
    <property type="nucleotide sequence ID" value="NZ_SHKL01000001.1"/>
</dbReference>
<reference evidence="2 3" key="1">
    <citation type="submission" date="2019-02" db="EMBL/GenBank/DDBJ databases">
        <title>Sequencing the genomes of 1000 actinobacteria strains.</title>
        <authorList>
            <person name="Klenk H.-P."/>
        </authorList>
    </citation>
    <scope>NUCLEOTIDE SEQUENCE [LARGE SCALE GENOMIC DNA]</scope>
    <source>
        <strain evidence="2 3">DSM 45779</strain>
    </source>
</reference>
<dbReference type="EMBL" id="SHKL01000001">
    <property type="protein sequence ID" value="RZT89061.1"/>
    <property type="molecule type" value="Genomic_DNA"/>
</dbReference>
<dbReference type="InterPro" id="IPR051396">
    <property type="entry name" value="Bact_Antivir_Def_Nuclease"/>
</dbReference>
<evidence type="ECO:0000313" key="2">
    <source>
        <dbReference type="EMBL" id="RZT89061.1"/>
    </source>
</evidence>
<dbReference type="InterPro" id="IPR003959">
    <property type="entry name" value="ATPase_AAA_core"/>
</dbReference>
<dbReference type="SUPFAM" id="SSF52540">
    <property type="entry name" value="P-loop containing nucleoside triphosphate hydrolases"/>
    <property type="match status" value="1"/>
</dbReference>
<accession>A0A4Q7V638</accession>
<feature type="domain" description="AAA+ ATPase" evidence="1">
    <location>
        <begin position="19"/>
        <end position="308"/>
    </location>
</feature>
<dbReference type="PANTHER" id="PTHR43581:SF4">
    <property type="entry name" value="ATP_GTP PHOSPHATASE"/>
    <property type="match status" value="1"/>
</dbReference>
<protein>
    <submittedName>
        <fullName evidence="2">Putative AbiEii toxin of type IV toxin-antitoxin system</fullName>
    </submittedName>
</protein>
<dbReference type="Gene3D" id="3.40.50.300">
    <property type="entry name" value="P-loop containing nucleotide triphosphate hydrolases"/>
    <property type="match status" value="1"/>
</dbReference>
<name>A0A4Q7V638_PSEST</name>
<evidence type="ECO:0000313" key="3">
    <source>
        <dbReference type="Proteomes" id="UP000291591"/>
    </source>
</evidence>
<dbReference type="Pfam" id="PF13304">
    <property type="entry name" value="AAA_21"/>
    <property type="match status" value="1"/>
</dbReference>